<dbReference type="AlphaFoldDB" id="A0A7G9WFD3"/>
<evidence type="ECO:0000256" key="2">
    <source>
        <dbReference type="ARBA" id="ARBA00022475"/>
    </source>
</evidence>
<dbReference type="Proteomes" id="UP000516046">
    <property type="component" value="Chromosome"/>
</dbReference>
<accession>A0A7G9WFD3</accession>
<dbReference type="InterPro" id="IPR001851">
    <property type="entry name" value="ABC_transp_permease"/>
</dbReference>
<sequence length="306" mass="32174">MLNNISLLIGNTFMYSAPLIFGALGGVISERSGVVNLGIEGMMTVGAFVGTAVGYFTGNPWIGFLVAGLAGGLFALLHAVASITFKADQTISGIALNLIGPGLALFLCRMFFSGATMTQPVPHKLPKILGGAQSNTVAQNLNFDSTVILAFVAMLVMWFVLYRTKWGLRVRSVGEHPAAADTLGISVTRTRYVCVILSGVLAGFGGASMTLAVIQQFTPTAISGQGFIALAAVIFGKWTPQGAYGACLLFGFAQALAVFMGLVKVPIRSEILAMLPYILTIIVLILFVGRSVAPKSDGLPYEKGTR</sequence>
<dbReference type="GO" id="GO:0005886">
    <property type="term" value="C:plasma membrane"/>
    <property type="evidence" value="ECO:0007669"/>
    <property type="project" value="UniProtKB-SubCell"/>
</dbReference>
<dbReference type="PANTHER" id="PTHR43370:SF1">
    <property type="entry name" value="GUANOSINE ABC TRANSPORTER PERMEASE PROTEIN NUPQ"/>
    <property type="match status" value="1"/>
</dbReference>
<dbReference type="CDD" id="cd06580">
    <property type="entry name" value="TM_PBP1_transp_TpRbsC_like"/>
    <property type="match status" value="1"/>
</dbReference>
<dbReference type="KEGG" id="caml:H6X83_10650"/>
<keyword evidence="4 6" id="KW-1133">Transmembrane helix</keyword>
<dbReference type="RefSeq" id="WP_212506464.1">
    <property type="nucleotide sequence ID" value="NZ_CP060696.1"/>
</dbReference>
<evidence type="ECO:0000256" key="5">
    <source>
        <dbReference type="ARBA" id="ARBA00023136"/>
    </source>
</evidence>
<gene>
    <name evidence="7" type="ORF">H6X83_10650</name>
</gene>
<keyword evidence="3 6" id="KW-0812">Transmembrane</keyword>
<dbReference type="GO" id="GO:0022857">
    <property type="term" value="F:transmembrane transporter activity"/>
    <property type="evidence" value="ECO:0007669"/>
    <property type="project" value="InterPro"/>
</dbReference>
<keyword evidence="8" id="KW-1185">Reference proteome</keyword>
<feature type="transmembrane region" description="Helical" evidence="6">
    <location>
        <begin position="93"/>
        <end position="112"/>
    </location>
</feature>
<keyword evidence="2" id="KW-1003">Cell membrane</keyword>
<dbReference type="PANTHER" id="PTHR43370">
    <property type="entry name" value="SUGAR ABC TRANSPORTER INTEGRAL MEMBRANE PROTEIN-RELATED"/>
    <property type="match status" value="1"/>
</dbReference>
<feature type="transmembrane region" description="Helical" evidence="6">
    <location>
        <begin position="61"/>
        <end position="81"/>
    </location>
</feature>
<feature type="transmembrane region" description="Helical" evidence="6">
    <location>
        <begin position="6"/>
        <end position="27"/>
    </location>
</feature>
<protein>
    <submittedName>
        <fullName evidence="7">ABC transporter permease</fullName>
    </submittedName>
</protein>
<comment type="subcellular location">
    <subcellularLocation>
        <location evidence="1">Cell membrane</location>
        <topology evidence="1">Multi-pass membrane protein</topology>
    </subcellularLocation>
</comment>
<proteinExistence type="predicted"/>
<evidence type="ECO:0000313" key="7">
    <source>
        <dbReference type="EMBL" id="QNO17395.1"/>
    </source>
</evidence>
<reference evidence="7 8" key="1">
    <citation type="submission" date="2020-08" db="EMBL/GenBank/DDBJ databases">
        <authorList>
            <person name="Ren C."/>
            <person name="Gu Y."/>
            <person name="Xu Y."/>
        </authorList>
    </citation>
    <scope>NUCLEOTIDE SEQUENCE [LARGE SCALE GENOMIC DNA]</scope>
    <source>
        <strain evidence="7 8">LBM18003</strain>
    </source>
</reference>
<feature type="transmembrane region" description="Helical" evidence="6">
    <location>
        <begin position="243"/>
        <end position="262"/>
    </location>
</feature>
<feature type="transmembrane region" description="Helical" evidence="6">
    <location>
        <begin position="145"/>
        <end position="162"/>
    </location>
</feature>
<name>A0A7G9WFD3_9FIRM</name>
<evidence type="ECO:0000256" key="3">
    <source>
        <dbReference type="ARBA" id="ARBA00022692"/>
    </source>
</evidence>
<feature type="transmembrane region" description="Helical" evidence="6">
    <location>
        <begin position="274"/>
        <end position="293"/>
    </location>
</feature>
<evidence type="ECO:0000256" key="4">
    <source>
        <dbReference type="ARBA" id="ARBA00022989"/>
    </source>
</evidence>
<keyword evidence="5 6" id="KW-0472">Membrane</keyword>
<organism evidence="7 8">
    <name type="scientific">Caproicibacterium amylolyticum</name>
    <dbReference type="NCBI Taxonomy" id="2766537"/>
    <lineage>
        <taxon>Bacteria</taxon>
        <taxon>Bacillati</taxon>
        <taxon>Bacillota</taxon>
        <taxon>Clostridia</taxon>
        <taxon>Eubacteriales</taxon>
        <taxon>Oscillospiraceae</taxon>
        <taxon>Caproicibacterium</taxon>
    </lineage>
</organism>
<evidence type="ECO:0000313" key="8">
    <source>
        <dbReference type="Proteomes" id="UP000516046"/>
    </source>
</evidence>
<feature type="transmembrane region" description="Helical" evidence="6">
    <location>
        <begin position="34"/>
        <end position="55"/>
    </location>
</feature>
<dbReference type="Pfam" id="PF02653">
    <property type="entry name" value="BPD_transp_2"/>
    <property type="match status" value="1"/>
</dbReference>
<dbReference type="EMBL" id="CP060696">
    <property type="protein sequence ID" value="QNO17395.1"/>
    <property type="molecule type" value="Genomic_DNA"/>
</dbReference>
<evidence type="ECO:0000256" key="6">
    <source>
        <dbReference type="SAM" id="Phobius"/>
    </source>
</evidence>
<feature type="transmembrane region" description="Helical" evidence="6">
    <location>
        <begin position="192"/>
        <end position="214"/>
    </location>
</feature>
<evidence type="ECO:0000256" key="1">
    <source>
        <dbReference type="ARBA" id="ARBA00004651"/>
    </source>
</evidence>